<dbReference type="PANTHER" id="PTHR31014:SF0">
    <property type="entry name" value="MITOCHONDRIAL TRANSLATION SYSTEM COMPONENT PET127-RELATED"/>
    <property type="match status" value="1"/>
</dbReference>
<proteinExistence type="predicted"/>
<protein>
    <recommendedName>
        <fullName evidence="4">Pet127-domain-containing protein</fullName>
    </recommendedName>
</protein>
<feature type="compositionally biased region" description="Low complexity" evidence="1">
    <location>
        <begin position="7"/>
        <end position="18"/>
    </location>
</feature>
<dbReference type="KEGG" id="ccp:CHC_T00006625001"/>
<dbReference type="GO" id="GO:0005740">
    <property type="term" value="C:mitochondrial envelope"/>
    <property type="evidence" value="ECO:0007669"/>
    <property type="project" value="TreeGrafter"/>
</dbReference>
<dbReference type="RefSeq" id="XP_005719249.1">
    <property type="nucleotide sequence ID" value="XM_005719192.1"/>
</dbReference>
<reference evidence="3" key="1">
    <citation type="journal article" date="2013" name="Proc. Natl. Acad. Sci. U.S.A.">
        <title>Genome structure and metabolic features in the red seaweed Chondrus crispus shed light on evolution of the Archaeplastida.</title>
        <authorList>
            <person name="Collen J."/>
            <person name="Porcel B."/>
            <person name="Carre W."/>
            <person name="Ball S.G."/>
            <person name="Chaparro C."/>
            <person name="Tonon T."/>
            <person name="Barbeyron T."/>
            <person name="Michel G."/>
            <person name="Noel B."/>
            <person name="Valentin K."/>
            <person name="Elias M."/>
            <person name="Artiguenave F."/>
            <person name="Arun A."/>
            <person name="Aury J.M."/>
            <person name="Barbosa-Neto J.F."/>
            <person name="Bothwell J.H."/>
            <person name="Bouget F.Y."/>
            <person name="Brillet L."/>
            <person name="Cabello-Hurtado F."/>
            <person name="Capella-Gutierrez S."/>
            <person name="Charrier B."/>
            <person name="Cladiere L."/>
            <person name="Cock J.M."/>
            <person name="Coelho S.M."/>
            <person name="Colleoni C."/>
            <person name="Czjzek M."/>
            <person name="Da Silva C."/>
            <person name="Delage L."/>
            <person name="Denoeud F."/>
            <person name="Deschamps P."/>
            <person name="Dittami S.M."/>
            <person name="Gabaldon T."/>
            <person name="Gachon C.M."/>
            <person name="Groisillier A."/>
            <person name="Herve C."/>
            <person name="Jabbari K."/>
            <person name="Katinka M."/>
            <person name="Kloareg B."/>
            <person name="Kowalczyk N."/>
            <person name="Labadie K."/>
            <person name="Leblanc C."/>
            <person name="Lopez P.J."/>
            <person name="McLachlan D.H."/>
            <person name="Meslet-Cladiere L."/>
            <person name="Moustafa A."/>
            <person name="Nehr Z."/>
            <person name="Nyvall Collen P."/>
            <person name="Panaud O."/>
            <person name="Partensky F."/>
            <person name="Poulain J."/>
            <person name="Rensing S.A."/>
            <person name="Rousvoal S."/>
            <person name="Samson G."/>
            <person name="Symeonidi A."/>
            <person name="Weissenbach J."/>
            <person name="Zambounis A."/>
            <person name="Wincker P."/>
            <person name="Boyen C."/>
        </authorList>
    </citation>
    <scope>NUCLEOTIDE SEQUENCE [LARGE SCALE GENOMIC DNA]</scope>
    <source>
        <strain evidence="3">cv. Stackhouse</strain>
    </source>
</reference>
<dbReference type="GO" id="GO:0000964">
    <property type="term" value="P:mitochondrial RNA 5'-end processing"/>
    <property type="evidence" value="ECO:0007669"/>
    <property type="project" value="TreeGrafter"/>
</dbReference>
<dbReference type="EMBL" id="HG002022">
    <property type="protein sequence ID" value="CDF39338.1"/>
    <property type="molecule type" value="Genomic_DNA"/>
</dbReference>
<dbReference type="GeneID" id="17326965"/>
<dbReference type="AlphaFoldDB" id="R7QNH1"/>
<evidence type="ECO:0000313" key="2">
    <source>
        <dbReference type="EMBL" id="CDF39338.1"/>
    </source>
</evidence>
<dbReference type="Proteomes" id="UP000012073">
    <property type="component" value="Unassembled WGS sequence"/>
</dbReference>
<keyword evidence="3" id="KW-1185">Reference proteome</keyword>
<organism evidence="2 3">
    <name type="scientific">Chondrus crispus</name>
    <name type="common">Carrageen Irish moss</name>
    <name type="synonym">Polymorpha crispa</name>
    <dbReference type="NCBI Taxonomy" id="2769"/>
    <lineage>
        <taxon>Eukaryota</taxon>
        <taxon>Rhodophyta</taxon>
        <taxon>Florideophyceae</taxon>
        <taxon>Rhodymeniophycidae</taxon>
        <taxon>Gigartinales</taxon>
        <taxon>Gigartinaceae</taxon>
        <taxon>Chondrus</taxon>
    </lineage>
</organism>
<evidence type="ECO:0008006" key="4">
    <source>
        <dbReference type="Google" id="ProtNLM"/>
    </source>
</evidence>
<dbReference type="Gramene" id="CDF39338">
    <property type="protein sequence ID" value="CDF39338"/>
    <property type="gene ID" value="CHC_T00006625001"/>
</dbReference>
<accession>R7QNH1</accession>
<dbReference type="Pfam" id="PF08634">
    <property type="entry name" value="Pet127"/>
    <property type="match status" value="1"/>
</dbReference>
<name>R7QNH1_CHOCR</name>
<dbReference type="InterPro" id="IPR013943">
    <property type="entry name" value="Pet127"/>
</dbReference>
<dbReference type="STRING" id="2769.R7QNH1"/>
<feature type="region of interest" description="Disordered" evidence="1">
    <location>
        <begin position="1"/>
        <end position="21"/>
    </location>
</feature>
<feature type="region of interest" description="Disordered" evidence="1">
    <location>
        <begin position="296"/>
        <end position="316"/>
    </location>
</feature>
<dbReference type="PANTHER" id="PTHR31014">
    <property type="entry name" value="MITOCHONDRIAL TRANSLATION SYSTEM COMPONENT PET127-RELATED"/>
    <property type="match status" value="1"/>
</dbReference>
<evidence type="ECO:0000256" key="1">
    <source>
        <dbReference type="SAM" id="MobiDB-lite"/>
    </source>
</evidence>
<dbReference type="OrthoDB" id="10249045at2759"/>
<evidence type="ECO:0000313" key="3">
    <source>
        <dbReference type="Proteomes" id="UP000012073"/>
    </source>
</evidence>
<gene>
    <name evidence="2" type="ORF">CHC_T00006625001</name>
</gene>
<sequence>MSGRVLSAASRSAKSSKSTNRFVRFGYRKQKQEQITLPQAAEQHGRALPQKSSIRARSDVRKHREFDWDPSLKDVRTVDYSSWPEVGNCPAQLVPVLSGQDPSIIPILKHGVEAVLRGDGVYPLEAPWIKARGVHNNGRRLRRRASHSENDQYQLYYGDSLRTIVHPDHIAWENIPEYIPAGSDTRLQQIAESTANVHFYSSTSSITPAISALYHLISNFRDTDLQGRLSSHISDLPTYFSKMHRRPVAFTVKRNSLKRRIYSVNAHSGPATGPSILRDLGHSMERMLTTSPNEFSTKYVRSPNENSSVHHDNMNESKGLASPDEQFYNYSKISKFLLRAQIDCRNENTGEVFDVKTRAVAPIRYDLQNYEAFSTHRLRFLRGKRDSYEREFYDMVRTVFLKYALQLRIGRMSGALVAYHNTSEILGLEYLPLKEINSYVFGSEKWGDIAFGTTMHLLQDVLEKITAEVCQGDPNENLKVVMSTEWSRLHMYIFVQRVVDGEQDPFGPSVFLEMGENDTSPAENVTSKQKNLSGIGQWHMDSFLHANWRGLSMLGSHPSISKLGGHMLEPVKEDAALRLAKRPRSETYDYSNYDLTSLTRDRFRVWELRVAPLVNDKMAPRNLICLGEEDRFRLKYNLKEVSDVKTEHVAKFITSLGRIYTY</sequence>